<dbReference type="CDD" id="cd11693">
    <property type="entry name" value="HRI1_C_like"/>
    <property type="match status" value="1"/>
</dbReference>
<dbReference type="Pfam" id="PF16815">
    <property type="entry name" value="HRI1"/>
    <property type="match status" value="1"/>
</dbReference>
<evidence type="ECO:0000313" key="1">
    <source>
        <dbReference type="EMBL" id="OBZ68900.1"/>
    </source>
</evidence>
<gene>
    <name evidence="1" type="ORF">A0H81_11008</name>
</gene>
<keyword evidence="2" id="KW-1185">Reference proteome</keyword>
<name>A0A1C7LW19_GRIFR</name>
<dbReference type="Proteomes" id="UP000092993">
    <property type="component" value="Unassembled WGS sequence"/>
</dbReference>
<dbReference type="InterPro" id="IPR031818">
    <property type="entry name" value="Hri1"/>
</dbReference>
<reference evidence="1 2" key="1">
    <citation type="submission" date="2016-03" db="EMBL/GenBank/DDBJ databases">
        <title>Whole genome sequencing of Grifola frondosa 9006-11.</title>
        <authorList>
            <person name="Min B."/>
            <person name="Park H."/>
            <person name="Kim J.-G."/>
            <person name="Cho H."/>
            <person name="Oh Y.-L."/>
            <person name="Kong W.-S."/>
            <person name="Choi I.-G."/>
        </authorList>
    </citation>
    <scope>NUCLEOTIDE SEQUENCE [LARGE SCALE GENOMIC DNA]</scope>
    <source>
        <strain evidence="1 2">9006-11</strain>
    </source>
</reference>
<proteinExistence type="predicted"/>
<comment type="caution">
    <text evidence="1">The sequence shown here is derived from an EMBL/GenBank/DDBJ whole genome shotgun (WGS) entry which is preliminary data.</text>
</comment>
<sequence length="91" mass="10010">MRIGEVGVAKGMIVRVGQFCQGIVKKGDVVHVERWKWMDGLGWRSIAKIGDANLPCEETWRDGIKEGEIISEGGLDWPTLGYVSALVIALL</sequence>
<protein>
    <submittedName>
        <fullName evidence="1">Uncharacterized protein</fullName>
    </submittedName>
</protein>
<dbReference type="AlphaFoldDB" id="A0A1C7LW19"/>
<accession>A0A1C7LW19</accession>
<dbReference type="STRING" id="5627.A0A1C7LW19"/>
<organism evidence="1 2">
    <name type="scientific">Grifola frondosa</name>
    <name type="common">Maitake</name>
    <name type="synonym">Polyporus frondosus</name>
    <dbReference type="NCBI Taxonomy" id="5627"/>
    <lineage>
        <taxon>Eukaryota</taxon>
        <taxon>Fungi</taxon>
        <taxon>Dikarya</taxon>
        <taxon>Basidiomycota</taxon>
        <taxon>Agaricomycotina</taxon>
        <taxon>Agaricomycetes</taxon>
        <taxon>Polyporales</taxon>
        <taxon>Grifolaceae</taxon>
        <taxon>Grifola</taxon>
    </lineage>
</organism>
<dbReference type="OrthoDB" id="4045395at2759"/>
<dbReference type="EMBL" id="LUGG01000019">
    <property type="protein sequence ID" value="OBZ68900.1"/>
    <property type="molecule type" value="Genomic_DNA"/>
</dbReference>
<evidence type="ECO:0000313" key="2">
    <source>
        <dbReference type="Proteomes" id="UP000092993"/>
    </source>
</evidence>